<keyword evidence="1" id="KW-1133">Transmembrane helix</keyword>
<comment type="caution">
    <text evidence="3">The sequence shown here is derived from an EMBL/GenBank/DDBJ whole genome shotgun (WGS) entry which is preliminary data.</text>
</comment>
<dbReference type="AlphaFoldDB" id="A0A8T2Y3C4"/>
<keyword evidence="4" id="KW-1185">Reference proteome</keyword>
<keyword evidence="2" id="KW-0732">Signal</keyword>
<dbReference type="Proteomes" id="UP000807159">
    <property type="component" value="Chromosome 9"/>
</dbReference>
<dbReference type="EMBL" id="JACEGQ020000009">
    <property type="protein sequence ID" value="KAH8499562.1"/>
    <property type="molecule type" value="Genomic_DNA"/>
</dbReference>
<gene>
    <name evidence="3" type="ORF">H0E87_018154</name>
</gene>
<organism evidence="3 4">
    <name type="scientific">Populus deltoides</name>
    <name type="common">Eastern poplar</name>
    <name type="synonym">Eastern cottonwood</name>
    <dbReference type="NCBI Taxonomy" id="3696"/>
    <lineage>
        <taxon>Eukaryota</taxon>
        <taxon>Viridiplantae</taxon>
        <taxon>Streptophyta</taxon>
        <taxon>Embryophyta</taxon>
        <taxon>Tracheophyta</taxon>
        <taxon>Spermatophyta</taxon>
        <taxon>Magnoliopsida</taxon>
        <taxon>eudicotyledons</taxon>
        <taxon>Gunneridae</taxon>
        <taxon>Pentapetalae</taxon>
        <taxon>rosids</taxon>
        <taxon>fabids</taxon>
        <taxon>Malpighiales</taxon>
        <taxon>Salicaceae</taxon>
        <taxon>Saliceae</taxon>
        <taxon>Populus</taxon>
    </lineage>
</organism>
<proteinExistence type="predicted"/>
<keyword evidence="1" id="KW-0812">Transmembrane</keyword>
<protein>
    <submittedName>
        <fullName evidence="3">Uncharacterized protein</fullName>
    </submittedName>
</protein>
<keyword evidence="1" id="KW-0472">Membrane</keyword>
<evidence type="ECO:0000256" key="2">
    <source>
        <dbReference type="SAM" id="SignalP"/>
    </source>
</evidence>
<evidence type="ECO:0000256" key="1">
    <source>
        <dbReference type="SAM" id="Phobius"/>
    </source>
</evidence>
<sequence length="146" mass="16417">MALLCLVLFSCSSVAGADAIYVCSISCFHVMVVFGSYAFGALFFVGAFLAVGAEDGLLLVWVLDKRWKNKIKKSHRQRWIRMKVMIVGAAKELIAPQKNMLHVRKQNANKWIYNMIWVVSLPDQPYTGTYGRIRTHLIGLSPGQKP</sequence>
<feature type="transmembrane region" description="Helical" evidence="1">
    <location>
        <begin position="35"/>
        <end position="63"/>
    </location>
</feature>
<reference evidence="3" key="1">
    <citation type="journal article" date="2021" name="J. Hered.">
        <title>Genome Assembly of Salicaceae Populus deltoides (Eastern Cottonwood) I-69 Based on Nanopore Sequencing and Hi-C Technologies.</title>
        <authorList>
            <person name="Bai S."/>
            <person name="Wu H."/>
            <person name="Zhang J."/>
            <person name="Pan Z."/>
            <person name="Zhao W."/>
            <person name="Li Z."/>
            <person name="Tong C."/>
        </authorList>
    </citation>
    <scope>NUCLEOTIDE SEQUENCE</scope>
    <source>
        <tissue evidence="3">Leaf</tissue>
    </source>
</reference>
<feature type="signal peptide" evidence="2">
    <location>
        <begin position="1"/>
        <end position="19"/>
    </location>
</feature>
<evidence type="ECO:0000313" key="4">
    <source>
        <dbReference type="Proteomes" id="UP000807159"/>
    </source>
</evidence>
<accession>A0A8T2Y3C4</accession>
<feature type="chain" id="PRO_5035743892" evidence="2">
    <location>
        <begin position="20"/>
        <end position="146"/>
    </location>
</feature>
<name>A0A8T2Y3C4_POPDE</name>
<evidence type="ECO:0000313" key="3">
    <source>
        <dbReference type="EMBL" id="KAH8499562.1"/>
    </source>
</evidence>